<evidence type="ECO:0000256" key="1">
    <source>
        <dbReference type="ARBA" id="ARBA00010923"/>
    </source>
</evidence>
<dbReference type="PANTHER" id="PTHR30408">
    <property type="entry name" value="TYPE-1 RESTRICTION ENZYME ECOKI SPECIFICITY PROTEIN"/>
    <property type="match status" value="1"/>
</dbReference>
<gene>
    <name evidence="5" type="ORF">IV431_24645</name>
</gene>
<dbReference type="PANTHER" id="PTHR30408:SF13">
    <property type="entry name" value="TYPE I RESTRICTION ENZYME HINDI SPECIFICITY SUBUNIT"/>
    <property type="match status" value="1"/>
</dbReference>
<comment type="similarity">
    <text evidence="1">Belongs to the type-I restriction system S methylase family.</text>
</comment>
<keyword evidence="3" id="KW-0238">DNA-binding</keyword>
<keyword evidence="6" id="KW-1185">Reference proteome</keyword>
<dbReference type="EMBL" id="JADOBH010000010">
    <property type="protein sequence ID" value="MBF7958744.1"/>
    <property type="molecule type" value="Genomic_DNA"/>
</dbReference>
<accession>A0ABS0DXW8</accession>
<evidence type="ECO:0000313" key="5">
    <source>
        <dbReference type="EMBL" id="MBF7958744.1"/>
    </source>
</evidence>
<keyword evidence="5" id="KW-0540">Nuclease</keyword>
<keyword evidence="5" id="KW-0378">Hydrolase</keyword>
<keyword evidence="5" id="KW-0255">Endonuclease</keyword>
<dbReference type="CDD" id="cd17246">
    <property type="entry name" value="RMtype1_S_SonII-TRD2-CR2_like"/>
    <property type="match status" value="1"/>
</dbReference>
<dbReference type="Pfam" id="PF01420">
    <property type="entry name" value="Methylase_S"/>
    <property type="match status" value="1"/>
</dbReference>
<evidence type="ECO:0000313" key="6">
    <source>
        <dbReference type="Proteomes" id="UP000600307"/>
    </source>
</evidence>
<dbReference type="InterPro" id="IPR000055">
    <property type="entry name" value="Restrct_endonuc_typeI_TRD"/>
</dbReference>
<dbReference type="SUPFAM" id="SSF116734">
    <property type="entry name" value="DNA methylase specificity domain"/>
    <property type="match status" value="2"/>
</dbReference>
<dbReference type="RefSeq" id="WP_195818229.1">
    <property type="nucleotide sequence ID" value="NZ_JADOBH010000010.1"/>
</dbReference>
<dbReference type="InterPro" id="IPR052021">
    <property type="entry name" value="Type-I_RS_S_subunit"/>
</dbReference>
<reference evidence="5 6" key="1">
    <citation type="submission" date="2020-11" db="EMBL/GenBank/DDBJ databases">
        <title>Taxonomic investigation of Rahnella spp.</title>
        <authorList>
            <person name="Lee S.D."/>
        </authorList>
    </citation>
    <scope>NUCLEOTIDE SEQUENCE [LARGE SCALE GENOMIC DNA]</scope>
    <source>
        <strain evidence="5 6">SAP-10</strain>
    </source>
</reference>
<keyword evidence="2" id="KW-0680">Restriction system</keyword>
<evidence type="ECO:0000256" key="3">
    <source>
        <dbReference type="ARBA" id="ARBA00023125"/>
    </source>
</evidence>
<evidence type="ECO:0000256" key="2">
    <source>
        <dbReference type="ARBA" id="ARBA00022747"/>
    </source>
</evidence>
<sequence length="461" mass="51795">MGNRFRSRKLSELCHEITVGFVGSMTNEYIDDGIPFLRSKNIGEYDVKWDDMKYVSSEFHKKLSKSALKPGDVAIVRTGKPGTTCVIPNNLKEANCSDIVIARVNNELLCPHYLSYFMNAMAHGQVNAYVVGAVQQHFNVGAAKKLEIPLPTRAIQFNIVHVLNTLNDKLKLNRQINQTLEQMAQALFKSWFVDFDPVVDNALDAGFFEQDFAFPAELLRRAEARKAAHESWDFKPLPDDILQLFPDSFEECSEPSLGLGGWVPEGWSQGCISDVARYRAERVNTAELTLDNYISTENMLVERKGVQPATSLPTVNSVPAYTSGTVLVSNIRPYFKKVWLAQGDGGYSNDVLGFEAKVSGTECYLFNLMYQDTFFDFMMATSKGSKMPRGDKKAILAWGLVVPPLSLRLFFSEKVNNFYTSANSRHHENITLSRLRDTLLPKLISGEIRLSEVEIAEKELA</sequence>
<proteinExistence type="inferred from homology"/>
<protein>
    <submittedName>
        <fullName evidence="5">Restriction endonuclease subunit S</fullName>
    </submittedName>
</protein>
<dbReference type="Proteomes" id="UP000600307">
    <property type="component" value="Unassembled WGS sequence"/>
</dbReference>
<dbReference type="InterPro" id="IPR044946">
    <property type="entry name" value="Restrct_endonuc_typeI_TRD_sf"/>
</dbReference>
<evidence type="ECO:0000259" key="4">
    <source>
        <dbReference type="Pfam" id="PF01420"/>
    </source>
</evidence>
<feature type="domain" description="Type I restriction modification DNA specificity" evidence="4">
    <location>
        <begin position="35"/>
        <end position="182"/>
    </location>
</feature>
<comment type="caution">
    <text evidence="5">The sequence shown here is derived from an EMBL/GenBank/DDBJ whole genome shotgun (WGS) entry which is preliminary data.</text>
</comment>
<dbReference type="GO" id="GO:0004519">
    <property type="term" value="F:endonuclease activity"/>
    <property type="evidence" value="ECO:0007669"/>
    <property type="project" value="UniProtKB-KW"/>
</dbReference>
<name>A0ABS0DXW8_9GAMM</name>
<dbReference type="Gene3D" id="3.90.220.20">
    <property type="entry name" value="DNA methylase specificity domains"/>
    <property type="match status" value="2"/>
</dbReference>
<organism evidence="5 6">
    <name type="scientific">Rahnella victoriana</name>
    <dbReference type="NCBI Taxonomy" id="1510570"/>
    <lineage>
        <taxon>Bacteria</taxon>
        <taxon>Pseudomonadati</taxon>
        <taxon>Pseudomonadota</taxon>
        <taxon>Gammaproteobacteria</taxon>
        <taxon>Enterobacterales</taxon>
        <taxon>Yersiniaceae</taxon>
        <taxon>Rahnella</taxon>
    </lineage>
</organism>